<dbReference type="EMBL" id="CAADRA010006743">
    <property type="protein sequence ID" value="VFT96590.1"/>
    <property type="molecule type" value="Genomic_DNA"/>
</dbReference>
<gene>
    <name evidence="2" type="primary">Aste57867_19892</name>
    <name evidence="1" type="ORF">As57867_019826</name>
    <name evidence="2" type="ORF">ASTE57867_19892</name>
</gene>
<protein>
    <submittedName>
        <fullName evidence="2">Aste57867_19892 protein</fullName>
    </submittedName>
</protein>
<dbReference type="EMBL" id="VJMH01006720">
    <property type="protein sequence ID" value="KAF0688491.1"/>
    <property type="molecule type" value="Genomic_DNA"/>
</dbReference>
<reference evidence="2 3" key="1">
    <citation type="submission" date="2019-03" db="EMBL/GenBank/DDBJ databases">
        <authorList>
            <person name="Gaulin E."/>
            <person name="Dumas B."/>
        </authorList>
    </citation>
    <scope>NUCLEOTIDE SEQUENCE [LARGE SCALE GENOMIC DNA]</scope>
    <source>
        <strain evidence="2">CBS 568.67</strain>
    </source>
</reference>
<dbReference type="AlphaFoldDB" id="A0A485LEV5"/>
<name>A0A485LEV5_9STRA</name>
<organism evidence="2 3">
    <name type="scientific">Aphanomyces stellatus</name>
    <dbReference type="NCBI Taxonomy" id="120398"/>
    <lineage>
        <taxon>Eukaryota</taxon>
        <taxon>Sar</taxon>
        <taxon>Stramenopiles</taxon>
        <taxon>Oomycota</taxon>
        <taxon>Saprolegniomycetes</taxon>
        <taxon>Saprolegniales</taxon>
        <taxon>Verrucalvaceae</taxon>
        <taxon>Aphanomyces</taxon>
    </lineage>
</organism>
<evidence type="ECO:0000313" key="3">
    <source>
        <dbReference type="Proteomes" id="UP000332933"/>
    </source>
</evidence>
<evidence type="ECO:0000313" key="2">
    <source>
        <dbReference type="EMBL" id="VFT96590.1"/>
    </source>
</evidence>
<evidence type="ECO:0000313" key="1">
    <source>
        <dbReference type="EMBL" id="KAF0688491.1"/>
    </source>
</evidence>
<reference evidence="1" key="2">
    <citation type="submission" date="2019-06" db="EMBL/GenBank/DDBJ databases">
        <title>Genomics analysis of Aphanomyces spp. identifies a new class of oomycete effector associated with host adaptation.</title>
        <authorList>
            <person name="Gaulin E."/>
        </authorList>
    </citation>
    <scope>NUCLEOTIDE SEQUENCE</scope>
    <source>
        <strain evidence="1">CBS 578.67</strain>
    </source>
</reference>
<accession>A0A485LEV5</accession>
<proteinExistence type="predicted"/>
<dbReference type="Proteomes" id="UP000332933">
    <property type="component" value="Unassembled WGS sequence"/>
</dbReference>
<keyword evidence="3" id="KW-1185">Reference proteome</keyword>
<sequence length="154" mass="16669">MSASSICSITTCTQIALPGKFKCLKHKKKSQCTVAHCPNLCNKRGVCVGHGARRGGCRVVGCRSTQRRVGHFCYLHGKQQPSSTPHSNHGPVGPKLQSHMMTVVQPTTTPLGFICQDTAQCNDLQHQMMDSPMLDDEWIVECLAALDHPAASSA</sequence>